<dbReference type="EMBL" id="LYXU01000001">
    <property type="protein sequence ID" value="OBS26127.1"/>
    <property type="molecule type" value="Genomic_DNA"/>
</dbReference>
<name>A0A1B8B070_FUSPO</name>
<evidence type="ECO:0000313" key="4">
    <source>
        <dbReference type="Proteomes" id="UP000091967"/>
    </source>
</evidence>
<keyword evidence="1" id="KW-0175">Coiled coil</keyword>
<feature type="compositionally biased region" description="Basic and acidic residues" evidence="2">
    <location>
        <begin position="200"/>
        <end position="211"/>
    </location>
</feature>
<evidence type="ECO:0000256" key="1">
    <source>
        <dbReference type="SAM" id="Coils"/>
    </source>
</evidence>
<protein>
    <submittedName>
        <fullName evidence="3">Uncharacterized protein</fullName>
    </submittedName>
</protein>
<reference evidence="3 4" key="1">
    <citation type="submission" date="2016-06" db="EMBL/GenBank/DDBJ databases">
        <title>Living apart together: crosstalk between the core and supernumerary genomes in a fungal plant pathogen.</title>
        <authorList>
            <person name="Vanheule A."/>
            <person name="Audenaert K."/>
            <person name="Warris S."/>
            <person name="Van De Geest H."/>
            <person name="Schijlen E."/>
            <person name="Hofte M."/>
            <person name="De Saeger S."/>
            <person name="Haesaert G."/>
            <person name="Waalwijk C."/>
            <person name="Van Der Lee T."/>
        </authorList>
    </citation>
    <scope>NUCLEOTIDE SEQUENCE [LARGE SCALE GENOMIC DNA]</scope>
    <source>
        <strain evidence="3 4">2516</strain>
    </source>
</reference>
<accession>A0A1B8B070</accession>
<dbReference type="Proteomes" id="UP000091967">
    <property type="component" value="Unassembled WGS sequence"/>
</dbReference>
<organism evidence="3 4">
    <name type="scientific">Fusarium poae</name>
    <dbReference type="NCBI Taxonomy" id="36050"/>
    <lineage>
        <taxon>Eukaryota</taxon>
        <taxon>Fungi</taxon>
        <taxon>Dikarya</taxon>
        <taxon>Ascomycota</taxon>
        <taxon>Pezizomycotina</taxon>
        <taxon>Sordariomycetes</taxon>
        <taxon>Hypocreomycetidae</taxon>
        <taxon>Hypocreales</taxon>
        <taxon>Nectriaceae</taxon>
        <taxon>Fusarium</taxon>
    </lineage>
</organism>
<feature type="region of interest" description="Disordered" evidence="2">
    <location>
        <begin position="178"/>
        <end position="212"/>
    </location>
</feature>
<feature type="coiled-coil region" evidence="1">
    <location>
        <begin position="219"/>
        <end position="295"/>
    </location>
</feature>
<keyword evidence="4" id="KW-1185">Reference proteome</keyword>
<evidence type="ECO:0000256" key="2">
    <source>
        <dbReference type="SAM" id="MobiDB-lite"/>
    </source>
</evidence>
<gene>
    <name evidence="3" type="ORF">FPOA_00070</name>
</gene>
<proteinExistence type="predicted"/>
<sequence length="401" mass="44264">MRFLTKADPKTKSIILSAKFNTEAAFFDLEVPVTLKGLGSNKAFLRICASTIASLVLSRSPTAMPAGIQDGFNSTPLGLDFTLNDPPALIVSSHAPEPLSATRKLSRDVLDSIRDLSNTTTLSIYIEACDAPTQLQDISDAVSQGLFTSHTIQHHISSMYGGLGGKLLDLAVGTLPPSYDEAAASPPPPPPIDRNSKKRAREDSDSERKDNTTLLWDAIHAMSNRVKTLETENEELKEKNTELLGDLHDLREKYSTSQQTNMELVEGMGTLQGKYDSLEDRLTELATTNETFEDTYDARLVELRNDMDDFEGIVQSVEAGQITEESMHKIEKRVIEEMLRRLAEGGAALASYSVSSFKRLSLSQPSPYTAPPEPFLHLHHYSPSRLRLALRHRPSLAQARV</sequence>
<evidence type="ECO:0000313" key="3">
    <source>
        <dbReference type="EMBL" id="OBS26127.1"/>
    </source>
</evidence>
<dbReference type="STRING" id="36050.A0A1B8B070"/>
<dbReference type="AlphaFoldDB" id="A0A1B8B070"/>
<dbReference type="OMA" id="TSHTIQH"/>
<comment type="caution">
    <text evidence="3">The sequence shown here is derived from an EMBL/GenBank/DDBJ whole genome shotgun (WGS) entry which is preliminary data.</text>
</comment>